<evidence type="ECO:0000313" key="2">
    <source>
        <dbReference type="Proteomes" id="UP000821845"/>
    </source>
</evidence>
<comment type="caution">
    <text evidence="1">The sequence shown here is derived from an EMBL/GenBank/DDBJ whole genome shotgun (WGS) entry which is preliminary data.</text>
</comment>
<reference evidence="1" key="1">
    <citation type="submission" date="2020-05" db="EMBL/GenBank/DDBJ databases">
        <title>Large-scale comparative analyses of tick genomes elucidate their genetic diversity and vector capacities.</title>
        <authorList>
            <person name="Jia N."/>
            <person name="Wang J."/>
            <person name="Shi W."/>
            <person name="Du L."/>
            <person name="Sun Y."/>
            <person name="Zhan W."/>
            <person name="Jiang J."/>
            <person name="Wang Q."/>
            <person name="Zhang B."/>
            <person name="Ji P."/>
            <person name="Sakyi L.B."/>
            <person name="Cui X."/>
            <person name="Yuan T."/>
            <person name="Jiang B."/>
            <person name="Yang W."/>
            <person name="Lam T.T.-Y."/>
            <person name="Chang Q."/>
            <person name="Ding S."/>
            <person name="Wang X."/>
            <person name="Zhu J."/>
            <person name="Ruan X."/>
            <person name="Zhao L."/>
            <person name="Wei J."/>
            <person name="Que T."/>
            <person name="Du C."/>
            <person name="Cheng J."/>
            <person name="Dai P."/>
            <person name="Han X."/>
            <person name="Huang E."/>
            <person name="Gao Y."/>
            <person name="Liu J."/>
            <person name="Shao H."/>
            <person name="Ye R."/>
            <person name="Li L."/>
            <person name="Wei W."/>
            <person name="Wang X."/>
            <person name="Wang C."/>
            <person name="Yang T."/>
            <person name="Huo Q."/>
            <person name="Li W."/>
            <person name="Guo W."/>
            <person name="Chen H."/>
            <person name="Zhou L."/>
            <person name="Ni X."/>
            <person name="Tian J."/>
            <person name="Zhou Y."/>
            <person name="Sheng Y."/>
            <person name="Liu T."/>
            <person name="Pan Y."/>
            <person name="Xia L."/>
            <person name="Li J."/>
            <person name="Zhao F."/>
            <person name="Cao W."/>
        </authorList>
    </citation>
    <scope>NUCLEOTIDE SEQUENCE</scope>
    <source>
        <strain evidence="1">Hyas-2018</strain>
    </source>
</reference>
<organism evidence="1 2">
    <name type="scientific">Hyalomma asiaticum</name>
    <name type="common">Tick</name>
    <dbReference type="NCBI Taxonomy" id="266040"/>
    <lineage>
        <taxon>Eukaryota</taxon>
        <taxon>Metazoa</taxon>
        <taxon>Ecdysozoa</taxon>
        <taxon>Arthropoda</taxon>
        <taxon>Chelicerata</taxon>
        <taxon>Arachnida</taxon>
        <taxon>Acari</taxon>
        <taxon>Parasitiformes</taxon>
        <taxon>Ixodida</taxon>
        <taxon>Ixodoidea</taxon>
        <taxon>Ixodidae</taxon>
        <taxon>Hyalomminae</taxon>
        <taxon>Hyalomma</taxon>
    </lineage>
</organism>
<keyword evidence="2" id="KW-1185">Reference proteome</keyword>
<sequence>MRDCQSVSRSGKAGRESGEKATRCQNSDGLARDAERMTCHNTERTLFETRRNRTPSLSRNRHDNRAVGGKGEASSNVGDSGISPAQDTFLSSTALCSRADVGDGLTKCPDIGRVAVESQEDHQRVTFTTTEGLLSI</sequence>
<dbReference type="Proteomes" id="UP000821845">
    <property type="component" value="Chromosome 5"/>
</dbReference>
<evidence type="ECO:0000313" key="1">
    <source>
        <dbReference type="EMBL" id="KAH6929607.1"/>
    </source>
</evidence>
<name>A0ACB7S6A6_HYAAI</name>
<accession>A0ACB7S6A6</accession>
<dbReference type="EMBL" id="CM023485">
    <property type="protein sequence ID" value="KAH6929607.1"/>
    <property type="molecule type" value="Genomic_DNA"/>
</dbReference>
<protein>
    <submittedName>
        <fullName evidence="1">Uncharacterized protein</fullName>
    </submittedName>
</protein>
<proteinExistence type="predicted"/>
<gene>
    <name evidence="1" type="ORF">HPB50_003119</name>
</gene>